<reference evidence="1" key="1">
    <citation type="submission" date="2023-04" db="EMBL/GenBank/DDBJ databases">
        <title>Candida boidinii NBRC 1967.</title>
        <authorList>
            <person name="Ichikawa N."/>
            <person name="Sato H."/>
            <person name="Tonouchi N."/>
        </authorList>
    </citation>
    <scope>NUCLEOTIDE SEQUENCE</scope>
    <source>
        <strain evidence="1">NBRC 1967</strain>
    </source>
</reference>
<dbReference type="Proteomes" id="UP001165101">
    <property type="component" value="Unassembled WGS sequence"/>
</dbReference>
<dbReference type="EMBL" id="BSXV01000693">
    <property type="protein sequence ID" value="GME90218.1"/>
    <property type="molecule type" value="Genomic_DNA"/>
</dbReference>
<name>A0ACB5TL22_CANBO</name>
<protein>
    <submittedName>
        <fullName evidence="1">Unnamed protein product</fullName>
    </submittedName>
</protein>
<organism evidence="1 2">
    <name type="scientific">Candida boidinii</name>
    <name type="common">Yeast</name>
    <dbReference type="NCBI Taxonomy" id="5477"/>
    <lineage>
        <taxon>Eukaryota</taxon>
        <taxon>Fungi</taxon>
        <taxon>Dikarya</taxon>
        <taxon>Ascomycota</taxon>
        <taxon>Saccharomycotina</taxon>
        <taxon>Pichiomycetes</taxon>
        <taxon>Pichiales</taxon>
        <taxon>Pichiaceae</taxon>
        <taxon>Ogataea</taxon>
        <taxon>Ogataea/Candida clade</taxon>
    </lineage>
</organism>
<sequence>MSATEETKKDDNLDRKTLFVRSVPFDANDEELTEFFSQFCPVRHGVIVRDNEKNSRGFGFVSFGSEEDALTALKDSKSAKFKNRLLRVDVAKRRDRKDSSKPNAGTDSTEEKPAKKSQEKNVEKSSKIIIRNLPWSIRDANQLSELFKKYGGIKTSLIPRKNGGRMSGFGFVTFKKSSSARAAVTGSKGLKIDDREVAVDLAVDKTKWEEYKETEPEKVETNEKEEDEEEEDDEDEEDAKPIEEKEDEEKEEKENADEDNEDEDDDDEDFEKENFGAADEDEDDKRPKANRQEQFSIFVRNVPYDATEESLGEHFAKFGPIKYALPVVDRVTGLARGSAFVAFRRQQDYESCLLDAPVVNSSSMLIPDDVSPLYVYEGRVLSVAATVDRESASKLADKNADARKELLGRAPGEKDRRNLFLLSEGRITERSKLASVITPTDMALREKSYNLRVQQLNKNPGLHMSLTRLAIRNIPRSMTQKSLKALGRKAVVQFAKEVKDGLRQPLSKEEISRSIDFKHKLKDELSEKEKDLVEEQEKRKTKKTGVVSQAKIVQEVKGSGEIGRSRGYGFLEFRDHKSALSALRWLNAHEITRSELQEGMTDEEKKASSTDNLKKRRLIVEFAVENANVVKRRRERSLMSRVKGLKRRRDAASTGGDGDDDDEESSSSNGKKRPRKELSDKKKKNIKRGGKKGNMNKGGDKSSNGGDEGSNGKSGLSNDVKKLIGIKRRRKQGKK</sequence>
<evidence type="ECO:0000313" key="1">
    <source>
        <dbReference type="EMBL" id="GME90218.1"/>
    </source>
</evidence>
<keyword evidence="2" id="KW-1185">Reference proteome</keyword>
<gene>
    <name evidence="1" type="ORF">Cboi01_000174800</name>
</gene>
<proteinExistence type="predicted"/>
<evidence type="ECO:0000313" key="2">
    <source>
        <dbReference type="Proteomes" id="UP001165101"/>
    </source>
</evidence>
<accession>A0ACB5TL22</accession>
<comment type="caution">
    <text evidence="1">The sequence shown here is derived from an EMBL/GenBank/DDBJ whole genome shotgun (WGS) entry which is preliminary data.</text>
</comment>